<dbReference type="GO" id="GO:0000976">
    <property type="term" value="F:transcription cis-regulatory region binding"/>
    <property type="evidence" value="ECO:0007669"/>
    <property type="project" value="TreeGrafter"/>
</dbReference>
<reference evidence="4" key="2">
    <citation type="journal article" date="2023" name="IMA Fungus">
        <title>Comparative genomic study of the Penicillium genus elucidates a diverse pangenome and 15 lateral gene transfer events.</title>
        <authorList>
            <person name="Petersen C."/>
            <person name="Sorensen T."/>
            <person name="Nielsen M.R."/>
            <person name="Sondergaard T.E."/>
            <person name="Sorensen J.L."/>
            <person name="Fitzpatrick D.A."/>
            <person name="Frisvad J.C."/>
            <person name="Nielsen K.L."/>
        </authorList>
    </citation>
    <scope>NUCLEOTIDE SEQUENCE</scope>
    <source>
        <strain evidence="4">IBT 23319</strain>
    </source>
</reference>
<dbReference type="GO" id="GO:0003700">
    <property type="term" value="F:DNA-binding transcription factor activity"/>
    <property type="evidence" value="ECO:0007669"/>
    <property type="project" value="TreeGrafter"/>
</dbReference>
<keyword evidence="5" id="KW-1185">Reference proteome</keyword>
<comment type="subcellular location">
    <subcellularLocation>
        <location evidence="1">Nucleus</location>
    </subcellularLocation>
</comment>
<accession>A0A9W9NM96</accession>
<comment type="caution">
    <text evidence="4">The sequence shown here is derived from an EMBL/GenBank/DDBJ whole genome shotgun (WGS) entry which is preliminary data.</text>
</comment>
<dbReference type="PANTHER" id="PTHR37534">
    <property type="entry name" value="TRANSCRIPTIONAL ACTIVATOR PROTEIN UGA3"/>
    <property type="match status" value="1"/>
</dbReference>
<dbReference type="Proteomes" id="UP001147733">
    <property type="component" value="Unassembled WGS sequence"/>
</dbReference>
<proteinExistence type="predicted"/>
<evidence type="ECO:0000256" key="1">
    <source>
        <dbReference type="ARBA" id="ARBA00004123"/>
    </source>
</evidence>
<feature type="region of interest" description="Disordered" evidence="3">
    <location>
        <begin position="132"/>
        <end position="154"/>
    </location>
</feature>
<evidence type="ECO:0000256" key="2">
    <source>
        <dbReference type="ARBA" id="ARBA00023242"/>
    </source>
</evidence>
<keyword evidence="2" id="KW-0539">Nucleus</keyword>
<dbReference type="InterPro" id="IPR021858">
    <property type="entry name" value="Fun_TF"/>
</dbReference>
<dbReference type="GO" id="GO:0005634">
    <property type="term" value="C:nucleus"/>
    <property type="evidence" value="ECO:0007669"/>
    <property type="project" value="UniProtKB-SubCell"/>
</dbReference>
<dbReference type="PANTHER" id="PTHR37534:SF4">
    <property type="entry name" value="ZN(II)2CYS6 TRANSCRIPTION FACTOR (EUROFUNG)"/>
    <property type="match status" value="1"/>
</dbReference>
<protein>
    <submittedName>
        <fullName evidence="4">Uncharacterized protein</fullName>
    </submittedName>
</protein>
<dbReference type="OrthoDB" id="4937900at2759"/>
<evidence type="ECO:0000256" key="3">
    <source>
        <dbReference type="SAM" id="MobiDB-lite"/>
    </source>
</evidence>
<dbReference type="RefSeq" id="XP_056497460.1">
    <property type="nucleotide sequence ID" value="XM_056647695.1"/>
</dbReference>
<gene>
    <name evidence="4" type="ORF">N7469_008777</name>
</gene>
<name>A0A9W9NM96_PENCI</name>
<dbReference type="GeneID" id="81386862"/>
<dbReference type="Pfam" id="PF11951">
    <property type="entry name" value="Fungal_trans_2"/>
    <property type="match status" value="1"/>
</dbReference>
<dbReference type="GO" id="GO:0045944">
    <property type="term" value="P:positive regulation of transcription by RNA polymerase II"/>
    <property type="evidence" value="ECO:0007669"/>
    <property type="project" value="TreeGrafter"/>
</dbReference>
<sequence length="378" mass="42992">MMVILQTWGIVRSEKGLEQDVYNVVAVVENVGHPIYYFIIFLEHELETDEAILGDGRRPRCRGCEVRGLTCLWGLKASFHSSRNISLSDHQAAVLREIEQRRRRRPSWTWHRHFIDETKDVVDEYLGIRDPPDELDFTEEEHSHPRSSELPRSSLPLDAAELSIADIFTHLQASDFSVGIGERDHQLSSSTEPRVSTISEIADSARQAHLYPSLIDQAPSNDITPQQAPQLPVTGREKIRLLSAYVRGTGTWCETTDSEMHFTVKSIHKMMESPPFVAAALSLASRQLDYLQGQHRPMTLELYQFTIQLLLCQNHSLADESILAACTLLCVYEMMASPVEEWRRHLRGCAAFLHNKRWNGSSDGIIKASFWAFARIGK</sequence>
<dbReference type="AlphaFoldDB" id="A0A9W9NM96"/>
<evidence type="ECO:0000313" key="4">
    <source>
        <dbReference type="EMBL" id="KAJ5222537.1"/>
    </source>
</evidence>
<organism evidence="4 5">
    <name type="scientific">Penicillium citrinum</name>
    <dbReference type="NCBI Taxonomy" id="5077"/>
    <lineage>
        <taxon>Eukaryota</taxon>
        <taxon>Fungi</taxon>
        <taxon>Dikarya</taxon>
        <taxon>Ascomycota</taxon>
        <taxon>Pezizomycotina</taxon>
        <taxon>Eurotiomycetes</taxon>
        <taxon>Eurotiomycetidae</taxon>
        <taxon>Eurotiales</taxon>
        <taxon>Aspergillaceae</taxon>
        <taxon>Penicillium</taxon>
    </lineage>
</organism>
<evidence type="ECO:0000313" key="5">
    <source>
        <dbReference type="Proteomes" id="UP001147733"/>
    </source>
</evidence>
<feature type="compositionally biased region" description="Basic and acidic residues" evidence="3">
    <location>
        <begin position="140"/>
        <end position="149"/>
    </location>
</feature>
<reference evidence="4" key="1">
    <citation type="submission" date="2022-11" db="EMBL/GenBank/DDBJ databases">
        <authorList>
            <person name="Petersen C."/>
        </authorList>
    </citation>
    <scope>NUCLEOTIDE SEQUENCE</scope>
    <source>
        <strain evidence="4">IBT 23319</strain>
    </source>
</reference>
<dbReference type="EMBL" id="JAPQKT010000008">
    <property type="protein sequence ID" value="KAJ5222537.1"/>
    <property type="molecule type" value="Genomic_DNA"/>
</dbReference>